<feature type="transmembrane region" description="Helical" evidence="1">
    <location>
        <begin position="20"/>
        <end position="43"/>
    </location>
</feature>
<dbReference type="EMBL" id="BRYA01000567">
    <property type="protein sequence ID" value="GMI23361.1"/>
    <property type="molecule type" value="Genomic_DNA"/>
</dbReference>
<keyword evidence="3" id="KW-1185">Reference proteome</keyword>
<reference evidence="3" key="1">
    <citation type="journal article" date="2023" name="Commun. Biol.">
        <title>Genome analysis of Parmales, the sister group of diatoms, reveals the evolutionary specialization of diatoms from phago-mixotrophs to photoautotrophs.</title>
        <authorList>
            <person name="Ban H."/>
            <person name="Sato S."/>
            <person name="Yoshikawa S."/>
            <person name="Yamada K."/>
            <person name="Nakamura Y."/>
            <person name="Ichinomiya M."/>
            <person name="Sato N."/>
            <person name="Blanc-Mathieu R."/>
            <person name="Endo H."/>
            <person name="Kuwata A."/>
            <person name="Ogata H."/>
        </authorList>
    </citation>
    <scope>NUCLEOTIDE SEQUENCE [LARGE SCALE GENOMIC DNA]</scope>
</reference>
<accession>A0A9W7FYH0</accession>
<dbReference type="Proteomes" id="UP001165065">
    <property type="component" value="Unassembled WGS sequence"/>
</dbReference>
<comment type="caution">
    <text evidence="2">The sequence shown here is derived from an EMBL/GenBank/DDBJ whole genome shotgun (WGS) entry which is preliminary data.</text>
</comment>
<dbReference type="AlphaFoldDB" id="A0A9W7FYH0"/>
<feature type="transmembrane region" description="Helical" evidence="1">
    <location>
        <begin position="126"/>
        <end position="146"/>
    </location>
</feature>
<sequence>MDSDEQSTTCQPGGTRPGHIVPGSFFVVFFTTIYCLDIIHCLASLRTAKSTRECDARSGDLLNDRKILLLICTFTALASVGGGFIELIPSMSAGGRPWLMSILHLGLYSSWLLVSFSSILQRSGYLGNFSVMLACSVASWFNAVILSGHLDQHEDTAGRAMRDLHFWLAVSSLLAAALCGVATIAPRSFRLRAMAYCSLAIHGGWWIATGFIAFIPNNGICSFNAGWIPSIFVFTSTFVIVLFVSLWLILIKRCGNNVDGEREEGPGSDVDFFMRDVRDSYKFDGEGYQGVRGGEGGESLTEDEMMVWRERVRLKAGGHKEAAVCV</sequence>
<protein>
    <submittedName>
        <fullName evidence="2">Uncharacterized protein</fullName>
    </submittedName>
</protein>
<feature type="transmembrane region" description="Helical" evidence="1">
    <location>
        <begin position="97"/>
        <end position="114"/>
    </location>
</feature>
<gene>
    <name evidence="2" type="ORF">TrCOL_g8674</name>
</gene>
<keyword evidence="1" id="KW-0812">Transmembrane</keyword>
<dbReference type="OrthoDB" id="10376795at2759"/>
<feature type="transmembrane region" description="Helical" evidence="1">
    <location>
        <begin position="193"/>
        <end position="215"/>
    </location>
</feature>
<feature type="transmembrane region" description="Helical" evidence="1">
    <location>
        <begin position="166"/>
        <end position="186"/>
    </location>
</feature>
<proteinExistence type="predicted"/>
<organism evidence="2 3">
    <name type="scientific">Triparma columacea</name>
    <dbReference type="NCBI Taxonomy" id="722753"/>
    <lineage>
        <taxon>Eukaryota</taxon>
        <taxon>Sar</taxon>
        <taxon>Stramenopiles</taxon>
        <taxon>Ochrophyta</taxon>
        <taxon>Bolidophyceae</taxon>
        <taxon>Parmales</taxon>
        <taxon>Triparmaceae</taxon>
        <taxon>Triparma</taxon>
    </lineage>
</organism>
<feature type="transmembrane region" description="Helical" evidence="1">
    <location>
        <begin position="227"/>
        <end position="250"/>
    </location>
</feature>
<feature type="transmembrane region" description="Helical" evidence="1">
    <location>
        <begin position="67"/>
        <end position="85"/>
    </location>
</feature>
<evidence type="ECO:0000313" key="2">
    <source>
        <dbReference type="EMBL" id="GMI23361.1"/>
    </source>
</evidence>
<keyword evidence="1" id="KW-1133">Transmembrane helix</keyword>
<evidence type="ECO:0000256" key="1">
    <source>
        <dbReference type="SAM" id="Phobius"/>
    </source>
</evidence>
<keyword evidence="1" id="KW-0472">Membrane</keyword>
<evidence type="ECO:0000313" key="3">
    <source>
        <dbReference type="Proteomes" id="UP001165065"/>
    </source>
</evidence>
<name>A0A9W7FYH0_9STRA</name>